<evidence type="ECO:0000313" key="3">
    <source>
        <dbReference type="Proteomes" id="UP000000560"/>
    </source>
</evidence>
<reference evidence="3" key="2">
    <citation type="journal article" date="2009" name="Fungal Genet. Biol.">
        <title>The 2008 update of the Aspergillus nidulans genome annotation: a community effort.</title>
        <authorList>
            <person name="Wortman J.R."/>
            <person name="Gilsenan J.M."/>
            <person name="Joardar V."/>
            <person name="Deegan J."/>
            <person name="Clutterbuck J."/>
            <person name="Andersen M.R."/>
            <person name="Archer D."/>
            <person name="Bencina M."/>
            <person name="Braus G."/>
            <person name="Coutinho P."/>
            <person name="von Dohren H."/>
            <person name="Doonan J."/>
            <person name="Driessen A.J."/>
            <person name="Durek P."/>
            <person name="Espeso E."/>
            <person name="Fekete E."/>
            <person name="Flipphi M."/>
            <person name="Estrada C.G."/>
            <person name="Geysens S."/>
            <person name="Goldman G."/>
            <person name="de Groot P.W."/>
            <person name="Hansen K."/>
            <person name="Harris S.D."/>
            <person name="Heinekamp T."/>
            <person name="Helmstaedt K."/>
            <person name="Henrissat B."/>
            <person name="Hofmann G."/>
            <person name="Homan T."/>
            <person name="Horio T."/>
            <person name="Horiuchi H."/>
            <person name="James S."/>
            <person name="Jones M."/>
            <person name="Karaffa L."/>
            <person name="Karanyi Z."/>
            <person name="Kato M."/>
            <person name="Keller N."/>
            <person name="Kelly D.E."/>
            <person name="Kiel J.A."/>
            <person name="Kim J.M."/>
            <person name="van der Klei I.J."/>
            <person name="Klis F.M."/>
            <person name="Kovalchuk A."/>
            <person name="Krasevec N."/>
            <person name="Kubicek C.P."/>
            <person name="Liu B."/>
            <person name="Maccabe A."/>
            <person name="Meyer V."/>
            <person name="Mirabito P."/>
            <person name="Miskei M."/>
            <person name="Mos M."/>
            <person name="Mullins J."/>
            <person name="Nelson D.R."/>
            <person name="Nielsen J."/>
            <person name="Oakley B.R."/>
            <person name="Osmani S.A."/>
            <person name="Pakula T."/>
            <person name="Paszewski A."/>
            <person name="Paulsen I."/>
            <person name="Pilsyk S."/>
            <person name="Pocsi I."/>
            <person name="Punt P.J."/>
            <person name="Ram A.F."/>
            <person name="Ren Q."/>
            <person name="Robellet X."/>
            <person name="Robson G."/>
            <person name="Seiboth B."/>
            <person name="van Solingen P."/>
            <person name="Specht T."/>
            <person name="Sun J."/>
            <person name="Taheri-Talesh N."/>
            <person name="Takeshita N."/>
            <person name="Ussery D."/>
            <person name="vanKuyk P.A."/>
            <person name="Visser H."/>
            <person name="van de Vondervoort P.J."/>
            <person name="de Vries R.P."/>
            <person name="Walton J."/>
            <person name="Xiang X."/>
            <person name="Xiong Y."/>
            <person name="Zeng A.P."/>
            <person name="Brandt B.W."/>
            <person name="Cornell M.J."/>
            <person name="van den Hondel C.A."/>
            <person name="Visser J."/>
            <person name="Oliver S.G."/>
            <person name="Turner G."/>
        </authorList>
    </citation>
    <scope>GENOME REANNOTATION</scope>
    <source>
        <strain evidence="3">FGSC A4 / ATCC 38163 / CBS 112.46 / NRRL 194 / M139</strain>
    </source>
</reference>
<dbReference type="HOGENOM" id="CLU_1594515_0_0_1"/>
<accession>Q5BEC2</accession>
<evidence type="ECO:0000313" key="2">
    <source>
        <dbReference type="EMBL" id="CBF88124.1"/>
    </source>
</evidence>
<dbReference type="STRING" id="227321.Q5BEC2"/>
<dbReference type="KEGG" id="ani:ANIA_01108"/>
<evidence type="ECO:0008006" key="4">
    <source>
        <dbReference type="Google" id="ProtNLM"/>
    </source>
</evidence>
<proteinExistence type="predicted"/>
<feature type="chain" id="PRO_5010219501" description="Beta-galactosidase" evidence="1">
    <location>
        <begin position="20"/>
        <end position="167"/>
    </location>
</feature>
<keyword evidence="1" id="KW-0732">Signal</keyword>
<dbReference type="Proteomes" id="UP000000560">
    <property type="component" value="Chromosome VIII"/>
</dbReference>
<keyword evidence="3" id="KW-1185">Reference proteome</keyword>
<reference evidence="3" key="1">
    <citation type="journal article" date="2005" name="Nature">
        <title>Sequencing of Aspergillus nidulans and comparative analysis with A. fumigatus and A. oryzae.</title>
        <authorList>
            <person name="Galagan J.E."/>
            <person name="Calvo S.E."/>
            <person name="Cuomo C."/>
            <person name="Ma L.J."/>
            <person name="Wortman J.R."/>
            <person name="Batzoglou S."/>
            <person name="Lee S.I."/>
            <person name="Basturkmen M."/>
            <person name="Spevak C.C."/>
            <person name="Clutterbuck J."/>
            <person name="Kapitonov V."/>
            <person name="Jurka J."/>
            <person name="Scazzocchio C."/>
            <person name="Farman M."/>
            <person name="Butler J."/>
            <person name="Purcell S."/>
            <person name="Harris S."/>
            <person name="Braus G.H."/>
            <person name="Draht O."/>
            <person name="Busch S."/>
            <person name="D'Enfert C."/>
            <person name="Bouchier C."/>
            <person name="Goldman G.H."/>
            <person name="Bell-Pedersen D."/>
            <person name="Griffiths-Jones S."/>
            <person name="Doonan J.H."/>
            <person name="Yu J."/>
            <person name="Vienken K."/>
            <person name="Pain A."/>
            <person name="Freitag M."/>
            <person name="Selker E.U."/>
            <person name="Archer D.B."/>
            <person name="Penalva M.A."/>
            <person name="Oakley B.R."/>
            <person name="Momany M."/>
            <person name="Tanaka T."/>
            <person name="Kumagai T."/>
            <person name="Asai K."/>
            <person name="Machida M."/>
            <person name="Nierman W.C."/>
            <person name="Denning D.W."/>
            <person name="Caddick M."/>
            <person name="Hynes M."/>
            <person name="Paoletti M."/>
            <person name="Fischer R."/>
            <person name="Miller B."/>
            <person name="Dyer P."/>
            <person name="Sachs M.S."/>
            <person name="Osmani S.A."/>
            <person name="Birren B.W."/>
        </authorList>
    </citation>
    <scope>NUCLEOTIDE SEQUENCE [LARGE SCALE GENOMIC DNA]</scope>
    <source>
        <strain evidence="3">FGSC A4 / ATCC 38163 / CBS 112.46 / NRRL 194 / M139</strain>
    </source>
</reference>
<feature type="signal peptide" evidence="1">
    <location>
        <begin position="1"/>
        <end position="19"/>
    </location>
</feature>
<protein>
    <recommendedName>
        <fullName evidence="4">Beta-galactosidase</fullName>
    </recommendedName>
</protein>
<dbReference type="VEuPathDB" id="FungiDB:AN1108"/>
<name>Q5BEC2_EMENI</name>
<accession>C8VTD9</accession>
<dbReference type="AlphaFoldDB" id="Q5BEC2"/>
<gene>
    <name evidence="2" type="ORF">ANIA_01108</name>
</gene>
<dbReference type="InParanoid" id="Q5BEC2"/>
<sequence length="167" mass="19640">MKWHLSLLSLSCFLLPAYAHKKYNFNQNWRSIGDKVFSEFEGIRHAGEFYLNDKWIGRTARIDNDWAYREIETITPYQWNDRNFYANYGGINKNVFFASHRQNVSDPSAVFEPEYHWGYVHAQDIDIADKSATVTAEAEVQNEYKTPKTFSFRVEIDNLEGKRIALI</sequence>
<evidence type="ECO:0000256" key="1">
    <source>
        <dbReference type="SAM" id="SignalP"/>
    </source>
</evidence>
<dbReference type="OrthoDB" id="408532at2759"/>
<dbReference type="GeneID" id="2876885"/>
<organism evidence="2 3">
    <name type="scientific">Emericella nidulans (strain FGSC A4 / ATCC 38163 / CBS 112.46 / NRRL 194 / M139)</name>
    <name type="common">Aspergillus nidulans</name>
    <dbReference type="NCBI Taxonomy" id="227321"/>
    <lineage>
        <taxon>Eukaryota</taxon>
        <taxon>Fungi</taxon>
        <taxon>Dikarya</taxon>
        <taxon>Ascomycota</taxon>
        <taxon>Pezizomycotina</taxon>
        <taxon>Eurotiomycetes</taxon>
        <taxon>Eurotiomycetidae</taxon>
        <taxon>Eurotiales</taxon>
        <taxon>Aspergillaceae</taxon>
        <taxon>Aspergillus</taxon>
        <taxon>Aspergillus subgen. Nidulantes</taxon>
    </lineage>
</organism>
<dbReference type="RefSeq" id="XP_658712.1">
    <property type="nucleotide sequence ID" value="XM_653620.2"/>
</dbReference>
<dbReference type="EMBL" id="BN001308">
    <property type="protein sequence ID" value="CBF88124.1"/>
    <property type="molecule type" value="Genomic_DNA"/>
</dbReference>